<keyword evidence="6" id="KW-1185">Reference proteome</keyword>
<organism evidence="5 6">
    <name type="scientific">Sediminispirochaeta smaragdinae (strain DSM 11293 / JCM 15392 / SEBR 4228)</name>
    <name type="common">Spirochaeta smaragdinae</name>
    <dbReference type="NCBI Taxonomy" id="573413"/>
    <lineage>
        <taxon>Bacteria</taxon>
        <taxon>Pseudomonadati</taxon>
        <taxon>Spirochaetota</taxon>
        <taxon>Spirochaetia</taxon>
        <taxon>Spirochaetales</taxon>
        <taxon>Spirochaetaceae</taxon>
        <taxon>Sediminispirochaeta</taxon>
    </lineage>
</organism>
<dbReference type="SMART" id="SM00895">
    <property type="entry name" value="FCD"/>
    <property type="match status" value="1"/>
</dbReference>
<keyword evidence="3" id="KW-0804">Transcription</keyword>
<evidence type="ECO:0000313" key="6">
    <source>
        <dbReference type="Proteomes" id="UP000002318"/>
    </source>
</evidence>
<dbReference type="GO" id="GO:0003700">
    <property type="term" value="F:DNA-binding transcription factor activity"/>
    <property type="evidence" value="ECO:0007669"/>
    <property type="project" value="InterPro"/>
</dbReference>
<keyword evidence="2" id="KW-0238">DNA-binding</keyword>
<name>E1RAL4_SEDSS</name>
<dbReference type="GO" id="GO:0003677">
    <property type="term" value="F:DNA binding"/>
    <property type="evidence" value="ECO:0007669"/>
    <property type="project" value="UniProtKB-KW"/>
</dbReference>
<dbReference type="KEGG" id="ssm:Spirs_3284"/>
<dbReference type="PRINTS" id="PR00035">
    <property type="entry name" value="HTHGNTR"/>
</dbReference>
<keyword evidence="1" id="KW-0805">Transcription regulation</keyword>
<accession>E1RAL4</accession>
<evidence type="ECO:0000259" key="4">
    <source>
        <dbReference type="PROSITE" id="PS50949"/>
    </source>
</evidence>
<evidence type="ECO:0000256" key="3">
    <source>
        <dbReference type="ARBA" id="ARBA00023163"/>
    </source>
</evidence>
<dbReference type="SUPFAM" id="SSF46785">
    <property type="entry name" value="Winged helix' DNA-binding domain"/>
    <property type="match status" value="1"/>
</dbReference>
<dbReference type="InterPro" id="IPR008920">
    <property type="entry name" value="TF_FadR/GntR_C"/>
</dbReference>
<dbReference type="eggNOG" id="COG2186">
    <property type="taxonomic scope" value="Bacteria"/>
</dbReference>
<dbReference type="InterPro" id="IPR036390">
    <property type="entry name" value="WH_DNA-bd_sf"/>
</dbReference>
<dbReference type="InterPro" id="IPR011711">
    <property type="entry name" value="GntR_C"/>
</dbReference>
<dbReference type="Proteomes" id="UP000002318">
    <property type="component" value="Chromosome"/>
</dbReference>
<dbReference type="InterPro" id="IPR000524">
    <property type="entry name" value="Tscrpt_reg_HTH_GntR"/>
</dbReference>
<evidence type="ECO:0000313" key="5">
    <source>
        <dbReference type="EMBL" id="ADK82382.1"/>
    </source>
</evidence>
<dbReference type="Pfam" id="PF07729">
    <property type="entry name" value="FCD"/>
    <property type="match status" value="1"/>
</dbReference>
<dbReference type="OrthoDB" id="9799482at2"/>
<feature type="domain" description="HTH gntR-type" evidence="4">
    <location>
        <begin position="9"/>
        <end position="77"/>
    </location>
</feature>
<proteinExistence type="predicted"/>
<dbReference type="PANTHER" id="PTHR43537:SF5">
    <property type="entry name" value="UXU OPERON TRANSCRIPTIONAL REGULATOR"/>
    <property type="match status" value="1"/>
</dbReference>
<dbReference type="Gene3D" id="1.10.10.10">
    <property type="entry name" value="Winged helix-like DNA-binding domain superfamily/Winged helix DNA-binding domain"/>
    <property type="match status" value="1"/>
</dbReference>
<protein>
    <submittedName>
        <fullName evidence="5">GntR domain protein</fullName>
    </submittedName>
</protein>
<dbReference type="Pfam" id="PF00392">
    <property type="entry name" value="GntR"/>
    <property type="match status" value="1"/>
</dbReference>
<sequence length="242" mass="27377">MAKRIIHRKKIYEEIVDHLFDDIKNGVYKVNEELPSERELMEEFGVGRPAVREAISKLELMGLIDVRSGSVAKVREPTIQRLVDEMSGVVQLLLMSPEGEATFQEIRLILEVALVRKAARDAGSEQIRKLELALEDNRQNLNDRNKFAESDLSFHQALAEITGNSVIIGVMQSLSSWLMRKREVTLAKSGQSKMAFEAHQKILDGIKKRNPDLAETAMQDHLSQIQNIWAEQIDNEISESGS</sequence>
<dbReference type="CDD" id="cd07377">
    <property type="entry name" value="WHTH_GntR"/>
    <property type="match status" value="1"/>
</dbReference>
<dbReference type="PANTHER" id="PTHR43537">
    <property type="entry name" value="TRANSCRIPTIONAL REGULATOR, GNTR FAMILY"/>
    <property type="match status" value="1"/>
</dbReference>
<dbReference type="HOGENOM" id="CLU_017584_9_1_12"/>
<dbReference type="STRING" id="573413.Spirs_3284"/>
<evidence type="ECO:0000256" key="1">
    <source>
        <dbReference type="ARBA" id="ARBA00023015"/>
    </source>
</evidence>
<dbReference type="EMBL" id="CP002116">
    <property type="protein sequence ID" value="ADK82382.1"/>
    <property type="molecule type" value="Genomic_DNA"/>
</dbReference>
<dbReference type="SMART" id="SM00345">
    <property type="entry name" value="HTH_GNTR"/>
    <property type="match status" value="1"/>
</dbReference>
<evidence type="ECO:0000256" key="2">
    <source>
        <dbReference type="ARBA" id="ARBA00023125"/>
    </source>
</evidence>
<dbReference type="Gene3D" id="1.20.120.530">
    <property type="entry name" value="GntR ligand-binding domain-like"/>
    <property type="match status" value="1"/>
</dbReference>
<gene>
    <name evidence="5" type="ordered locus">Spirs_3284</name>
</gene>
<dbReference type="SUPFAM" id="SSF48008">
    <property type="entry name" value="GntR ligand-binding domain-like"/>
    <property type="match status" value="1"/>
</dbReference>
<reference evidence="5 6" key="1">
    <citation type="journal article" date="2010" name="Stand. Genomic Sci.">
        <title>Complete genome sequence of Spirochaeta smaragdinae type strain (SEBR 4228).</title>
        <authorList>
            <person name="Mavromatis K."/>
            <person name="Yasawong M."/>
            <person name="Chertkov O."/>
            <person name="Lapidus A."/>
            <person name="Lucas S."/>
            <person name="Nolan M."/>
            <person name="Del Rio T.G."/>
            <person name="Tice H."/>
            <person name="Cheng J.F."/>
            <person name="Pitluck S."/>
            <person name="Liolios K."/>
            <person name="Ivanova N."/>
            <person name="Tapia R."/>
            <person name="Han C."/>
            <person name="Bruce D."/>
            <person name="Goodwin L."/>
            <person name="Pati A."/>
            <person name="Chen A."/>
            <person name="Palaniappan K."/>
            <person name="Land M."/>
            <person name="Hauser L."/>
            <person name="Chang Y.J."/>
            <person name="Jeffries C.D."/>
            <person name="Detter J.C."/>
            <person name="Rohde M."/>
            <person name="Brambilla E."/>
            <person name="Spring S."/>
            <person name="Goker M."/>
            <person name="Sikorski J."/>
            <person name="Woyke T."/>
            <person name="Bristow J."/>
            <person name="Eisen J.A."/>
            <person name="Markowitz V."/>
            <person name="Hugenholtz P."/>
            <person name="Klenk H.P."/>
            <person name="Kyrpides N.C."/>
        </authorList>
    </citation>
    <scope>NUCLEOTIDE SEQUENCE [LARGE SCALE GENOMIC DNA]</scope>
    <source>
        <strain evidence="6">DSM 11293 / JCM 15392 / SEBR 4228</strain>
    </source>
</reference>
<dbReference type="AlphaFoldDB" id="E1RAL4"/>
<dbReference type="RefSeq" id="WP_013255841.1">
    <property type="nucleotide sequence ID" value="NC_014364.1"/>
</dbReference>
<dbReference type="PROSITE" id="PS50949">
    <property type="entry name" value="HTH_GNTR"/>
    <property type="match status" value="1"/>
</dbReference>
<dbReference type="InterPro" id="IPR036388">
    <property type="entry name" value="WH-like_DNA-bd_sf"/>
</dbReference>